<dbReference type="AlphaFoldDB" id="A0AAW0M524"/>
<gene>
    <name evidence="1" type="primary">MSR1_1</name>
    <name evidence="1" type="ORF">CFP56_015238</name>
</gene>
<keyword evidence="2" id="KW-1185">Reference proteome</keyword>
<dbReference type="InterPro" id="IPR024709">
    <property type="entry name" value="FucosylTrfase_pln"/>
</dbReference>
<evidence type="ECO:0000313" key="2">
    <source>
        <dbReference type="Proteomes" id="UP000237347"/>
    </source>
</evidence>
<organism evidence="1 2">
    <name type="scientific">Quercus suber</name>
    <name type="common">Cork oak</name>
    <dbReference type="NCBI Taxonomy" id="58331"/>
    <lineage>
        <taxon>Eukaryota</taxon>
        <taxon>Viridiplantae</taxon>
        <taxon>Streptophyta</taxon>
        <taxon>Embryophyta</taxon>
        <taxon>Tracheophyta</taxon>
        <taxon>Spermatophyta</taxon>
        <taxon>Magnoliopsida</taxon>
        <taxon>eudicotyledons</taxon>
        <taxon>Gunneridae</taxon>
        <taxon>Pentapetalae</taxon>
        <taxon>rosids</taxon>
        <taxon>fabids</taxon>
        <taxon>Fagales</taxon>
        <taxon>Fagaceae</taxon>
        <taxon>Quercus</taxon>
    </lineage>
</organism>
<sequence length="133" mass="15269">MHFKNRFLWVTYWVLSARNFGDIYDVENFVKILDGVVRLAKDQPSEISTRNISVANVPNRVIEGYIVEHVEPVYKQKGNIWLVTYLPSVNMRKSVKPSSTSSVLCLAIFGSLQLQPKIQEVVDLMVESLRSLR</sequence>
<dbReference type="EMBL" id="PKMF04000023">
    <property type="protein sequence ID" value="KAK7857907.1"/>
    <property type="molecule type" value="Genomic_DNA"/>
</dbReference>
<dbReference type="PANTHER" id="PTHR31288">
    <property type="entry name" value="O-FUCOSYLTRANSFERASE FAMILY PROTEIN"/>
    <property type="match status" value="1"/>
</dbReference>
<accession>A0AAW0M524</accession>
<dbReference type="PANTHER" id="PTHR31288:SF5">
    <property type="entry name" value="PROTEIN MANNAN SYNTHESIS-RELATED 1"/>
    <property type="match status" value="1"/>
</dbReference>
<comment type="caution">
    <text evidence="1">The sequence shown here is derived from an EMBL/GenBank/DDBJ whole genome shotgun (WGS) entry which is preliminary data.</text>
</comment>
<proteinExistence type="predicted"/>
<protein>
    <submittedName>
        <fullName evidence="1">Protein mannan synthesis-related 1</fullName>
    </submittedName>
</protein>
<evidence type="ECO:0000313" key="1">
    <source>
        <dbReference type="EMBL" id="KAK7857907.1"/>
    </source>
</evidence>
<reference evidence="1 2" key="1">
    <citation type="journal article" date="2018" name="Sci. Data">
        <title>The draft genome sequence of cork oak.</title>
        <authorList>
            <person name="Ramos A.M."/>
            <person name="Usie A."/>
            <person name="Barbosa P."/>
            <person name="Barros P.M."/>
            <person name="Capote T."/>
            <person name="Chaves I."/>
            <person name="Simoes F."/>
            <person name="Abreu I."/>
            <person name="Carrasquinho I."/>
            <person name="Faro C."/>
            <person name="Guimaraes J.B."/>
            <person name="Mendonca D."/>
            <person name="Nobrega F."/>
            <person name="Rodrigues L."/>
            <person name="Saibo N.J.M."/>
            <person name="Varela M.C."/>
            <person name="Egas C."/>
            <person name="Matos J."/>
            <person name="Miguel C.M."/>
            <person name="Oliveira M.M."/>
            <person name="Ricardo C.P."/>
            <person name="Goncalves S."/>
        </authorList>
    </citation>
    <scope>NUCLEOTIDE SEQUENCE [LARGE SCALE GENOMIC DNA]</scope>
    <source>
        <strain evidence="2">cv. HL8</strain>
    </source>
</reference>
<dbReference type="Proteomes" id="UP000237347">
    <property type="component" value="Unassembled WGS sequence"/>
</dbReference>
<name>A0AAW0M524_QUESU</name>